<evidence type="ECO:0000313" key="2">
    <source>
        <dbReference type="Proteomes" id="UP001186974"/>
    </source>
</evidence>
<sequence>MTEEDLKAKYGDKVQHHYEAPISSIVAQLFRGMAGKKVIAPSKEYMSHHSQSGVKCAIKANEGHLFFMDKSFMFVPKPATYISFDNVASLTMSRVGGAVSASRTFDLTVTLKNGQGEHQFSNINREEQSNLEDFFKKKNLKLKNEMADDSGAILKAALMDEELASSEEEGGAAVRGSADEDDESVDEDFQEDSDSDVAEEYDSAHESAGSGSDDEMADANGDADGASDGEEDVAERPKKKPKTSK</sequence>
<protein>
    <submittedName>
        <fullName evidence="1">FACT complex subunit</fullName>
    </submittedName>
</protein>
<accession>A0ACC3D6Z4</accession>
<reference evidence="1" key="1">
    <citation type="submission" date="2024-09" db="EMBL/GenBank/DDBJ databases">
        <title>Black Yeasts Isolated from many extreme environments.</title>
        <authorList>
            <person name="Coleine C."/>
            <person name="Stajich J.E."/>
            <person name="Selbmann L."/>
        </authorList>
    </citation>
    <scope>NUCLEOTIDE SEQUENCE</scope>
    <source>
        <strain evidence="1">CCFEE 5737</strain>
    </source>
</reference>
<dbReference type="Proteomes" id="UP001186974">
    <property type="component" value="Unassembled WGS sequence"/>
</dbReference>
<dbReference type="EMBL" id="JAWDJW010007180">
    <property type="protein sequence ID" value="KAK3062668.1"/>
    <property type="molecule type" value="Genomic_DNA"/>
</dbReference>
<gene>
    <name evidence="1" type="primary">POB3</name>
    <name evidence="1" type="ORF">LTS18_003590</name>
</gene>
<organism evidence="1 2">
    <name type="scientific">Coniosporium uncinatum</name>
    <dbReference type="NCBI Taxonomy" id="93489"/>
    <lineage>
        <taxon>Eukaryota</taxon>
        <taxon>Fungi</taxon>
        <taxon>Dikarya</taxon>
        <taxon>Ascomycota</taxon>
        <taxon>Pezizomycotina</taxon>
        <taxon>Dothideomycetes</taxon>
        <taxon>Dothideomycetes incertae sedis</taxon>
        <taxon>Coniosporium</taxon>
    </lineage>
</organism>
<name>A0ACC3D6Z4_9PEZI</name>
<proteinExistence type="predicted"/>
<evidence type="ECO:0000313" key="1">
    <source>
        <dbReference type="EMBL" id="KAK3062668.1"/>
    </source>
</evidence>
<comment type="caution">
    <text evidence="1">The sequence shown here is derived from an EMBL/GenBank/DDBJ whole genome shotgun (WGS) entry which is preliminary data.</text>
</comment>
<keyword evidence="2" id="KW-1185">Reference proteome</keyword>